<protein>
    <recommendedName>
        <fullName evidence="1">Reverse transcriptase domain-containing protein</fullName>
    </recommendedName>
</protein>
<reference evidence="2" key="1">
    <citation type="submission" date="2020-06" db="EMBL/GenBank/DDBJ databases">
        <authorList>
            <person name="Li T."/>
            <person name="Hu X."/>
            <person name="Zhang T."/>
            <person name="Song X."/>
            <person name="Zhang H."/>
            <person name="Dai N."/>
            <person name="Sheng W."/>
            <person name="Hou X."/>
            <person name="Wei L."/>
        </authorList>
    </citation>
    <scope>NUCLEOTIDE SEQUENCE</scope>
    <source>
        <strain evidence="2">G01</strain>
        <tissue evidence="2">Leaf</tissue>
    </source>
</reference>
<dbReference type="Pfam" id="PF00078">
    <property type="entry name" value="RVT_1"/>
    <property type="match status" value="1"/>
</dbReference>
<evidence type="ECO:0000313" key="2">
    <source>
        <dbReference type="EMBL" id="KAL0344372.1"/>
    </source>
</evidence>
<dbReference type="AlphaFoldDB" id="A0AAW2NK72"/>
<feature type="domain" description="Reverse transcriptase" evidence="1">
    <location>
        <begin position="33"/>
        <end position="149"/>
    </location>
</feature>
<dbReference type="EMBL" id="JACGWK010000007">
    <property type="protein sequence ID" value="KAL0344372.1"/>
    <property type="molecule type" value="Genomic_DNA"/>
</dbReference>
<dbReference type="PANTHER" id="PTHR33116">
    <property type="entry name" value="REVERSE TRANSCRIPTASE ZINC-BINDING DOMAIN-CONTAINING PROTEIN-RELATED-RELATED"/>
    <property type="match status" value="1"/>
</dbReference>
<proteinExistence type="predicted"/>
<evidence type="ECO:0000259" key="1">
    <source>
        <dbReference type="Pfam" id="PF00078"/>
    </source>
</evidence>
<reference evidence="2" key="2">
    <citation type="journal article" date="2024" name="Plant">
        <title>Genomic evolution and insights into agronomic trait innovations of Sesamum species.</title>
        <authorList>
            <person name="Miao H."/>
            <person name="Wang L."/>
            <person name="Qu L."/>
            <person name="Liu H."/>
            <person name="Sun Y."/>
            <person name="Le M."/>
            <person name="Wang Q."/>
            <person name="Wei S."/>
            <person name="Zheng Y."/>
            <person name="Lin W."/>
            <person name="Duan Y."/>
            <person name="Cao H."/>
            <person name="Xiong S."/>
            <person name="Wang X."/>
            <person name="Wei L."/>
            <person name="Li C."/>
            <person name="Ma Q."/>
            <person name="Ju M."/>
            <person name="Zhao R."/>
            <person name="Li G."/>
            <person name="Mu C."/>
            <person name="Tian Q."/>
            <person name="Mei H."/>
            <person name="Zhang T."/>
            <person name="Gao T."/>
            <person name="Zhang H."/>
        </authorList>
    </citation>
    <scope>NUCLEOTIDE SEQUENCE</scope>
    <source>
        <strain evidence="2">G01</strain>
    </source>
</reference>
<gene>
    <name evidence="2" type="ORF">Sangu_1324600</name>
</gene>
<accession>A0AAW2NK72</accession>
<name>A0AAW2NK72_9LAMI</name>
<dbReference type="PANTHER" id="PTHR33116:SF78">
    <property type="entry name" value="OS12G0587133 PROTEIN"/>
    <property type="match status" value="1"/>
</dbReference>
<organism evidence="2">
    <name type="scientific">Sesamum angustifolium</name>
    <dbReference type="NCBI Taxonomy" id="2727405"/>
    <lineage>
        <taxon>Eukaryota</taxon>
        <taxon>Viridiplantae</taxon>
        <taxon>Streptophyta</taxon>
        <taxon>Embryophyta</taxon>
        <taxon>Tracheophyta</taxon>
        <taxon>Spermatophyta</taxon>
        <taxon>Magnoliopsida</taxon>
        <taxon>eudicotyledons</taxon>
        <taxon>Gunneridae</taxon>
        <taxon>Pentapetalae</taxon>
        <taxon>asterids</taxon>
        <taxon>lamiids</taxon>
        <taxon>Lamiales</taxon>
        <taxon>Pedaliaceae</taxon>
        <taxon>Sesamum</taxon>
    </lineage>
</organism>
<comment type="caution">
    <text evidence="2">The sequence shown here is derived from an EMBL/GenBank/DDBJ whole genome shotgun (WGS) entry which is preliminary data.</text>
</comment>
<dbReference type="InterPro" id="IPR000477">
    <property type="entry name" value="RT_dom"/>
</dbReference>
<sequence>MGLSICNHKTFWLSRGVYSLGEECVTTPTFSVCINGSTHGFFKGARGLRQGDPMSPYLLVQIMGNDMYDTSINEQETAFRYHWRCAELSLFQLGCADDLLLFCEAHDPSIAVFRRELELFAILSGLYVNPAKSRLILSKTARQDSTQFLATLDFQEGQLPFGLPLIS</sequence>